<dbReference type="Proteomes" id="UP000077519">
    <property type="component" value="Unassembled WGS sequence"/>
</dbReference>
<accession>A0A177YL45</accession>
<feature type="domain" description="Oxo-4-hydroxy-4-carboxy-5-ureidoimidazoline decarboxylase" evidence="2">
    <location>
        <begin position="13"/>
        <end position="81"/>
    </location>
</feature>
<evidence type="ECO:0000259" key="2">
    <source>
        <dbReference type="Pfam" id="PF09349"/>
    </source>
</evidence>
<sequence length="108" mass="11874">MMMHQGLGLDVFNDLPRHKAVHALFECCCSVTWASHVADGRAYGSYAEFFTRADLELGELSDADVDALASTCPSMTGIDAAMLRRELAKVNRTRLQKLLGPEGGWPPY</sequence>
<evidence type="ECO:0000313" key="4">
    <source>
        <dbReference type="Proteomes" id="UP000077519"/>
    </source>
</evidence>
<dbReference type="InterPro" id="IPR036778">
    <property type="entry name" value="OHCU_decarboxylase_sf"/>
</dbReference>
<dbReference type="AlphaFoldDB" id="A0A177YL45"/>
<evidence type="ECO:0000256" key="1">
    <source>
        <dbReference type="ARBA" id="ARBA00022631"/>
    </source>
</evidence>
<comment type="caution">
    <text evidence="3">The sequence shown here is derived from an EMBL/GenBank/DDBJ whole genome shotgun (WGS) entry which is preliminary data.</text>
</comment>
<keyword evidence="1" id="KW-0659">Purine metabolism</keyword>
<dbReference type="InterPro" id="IPR018020">
    <property type="entry name" value="OHCU_decarboxylase"/>
</dbReference>
<protein>
    <recommendedName>
        <fullName evidence="2">Oxo-4-hydroxy-4-carboxy-5-ureidoimidazoline decarboxylase domain-containing protein</fullName>
    </recommendedName>
</protein>
<keyword evidence="4" id="KW-1185">Reference proteome</keyword>
<reference evidence="3 4" key="1">
    <citation type="submission" date="2016-03" db="EMBL/GenBank/DDBJ databases">
        <title>Genome sequence of Rhodococcus kyotonensis KB10.</title>
        <authorList>
            <person name="Jeong H."/>
            <person name="Hong C.E."/>
            <person name="Jo S.H."/>
            <person name="Park J.M."/>
        </authorList>
    </citation>
    <scope>NUCLEOTIDE SEQUENCE [LARGE SCALE GENOMIC DNA]</scope>
    <source>
        <strain evidence="3 4">KB10</strain>
    </source>
</reference>
<dbReference type="GO" id="GO:0006144">
    <property type="term" value="P:purine nucleobase metabolic process"/>
    <property type="evidence" value="ECO:0007669"/>
    <property type="project" value="UniProtKB-KW"/>
</dbReference>
<dbReference type="EMBL" id="LVHI01000007">
    <property type="protein sequence ID" value="OAK55939.1"/>
    <property type="molecule type" value="Genomic_DNA"/>
</dbReference>
<dbReference type="RefSeq" id="WP_068423233.1">
    <property type="nucleotide sequence ID" value="NZ_LVHI01000007.1"/>
</dbReference>
<dbReference type="Pfam" id="PF09349">
    <property type="entry name" value="OHCU_decarbox"/>
    <property type="match status" value="1"/>
</dbReference>
<proteinExistence type="predicted"/>
<name>A0A177YL45_9NOCA</name>
<dbReference type="Gene3D" id="1.10.3330.10">
    <property type="entry name" value="Oxo-4-hydroxy-4-carboxy-5-ureidoimidazoline decarboxylase"/>
    <property type="match status" value="1"/>
</dbReference>
<organism evidence="3 4">
    <name type="scientific">Rhodococcoides kyotonense</name>
    <dbReference type="NCBI Taxonomy" id="398843"/>
    <lineage>
        <taxon>Bacteria</taxon>
        <taxon>Bacillati</taxon>
        <taxon>Actinomycetota</taxon>
        <taxon>Actinomycetes</taxon>
        <taxon>Mycobacteriales</taxon>
        <taxon>Nocardiaceae</taxon>
        <taxon>Rhodococcoides</taxon>
    </lineage>
</organism>
<dbReference type="SUPFAM" id="SSF158694">
    <property type="entry name" value="UraD-Like"/>
    <property type="match status" value="1"/>
</dbReference>
<gene>
    <name evidence="3" type="ORF">A3K89_18695</name>
</gene>
<evidence type="ECO:0000313" key="3">
    <source>
        <dbReference type="EMBL" id="OAK55939.1"/>
    </source>
</evidence>